<organism evidence="1 2">
    <name type="scientific">Paramuricea clavata</name>
    <name type="common">Red gorgonian</name>
    <name type="synonym">Violescent sea-whip</name>
    <dbReference type="NCBI Taxonomy" id="317549"/>
    <lineage>
        <taxon>Eukaryota</taxon>
        <taxon>Metazoa</taxon>
        <taxon>Cnidaria</taxon>
        <taxon>Anthozoa</taxon>
        <taxon>Octocorallia</taxon>
        <taxon>Malacalcyonacea</taxon>
        <taxon>Plexauridae</taxon>
        <taxon>Paramuricea</taxon>
    </lineage>
</organism>
<dbReference type="EMBL" id="CACRXK020006137">
    <property type="protein sequence ID" value="CAB4008486.1"/>
    <property type="molecule type" value="Genomic_DNA"/>
</dbReference>
<protein>
    <submittedName>
        <fullName evidence="1">Uncharacterized protein</fullName>
    </submittedName>
</protein>
<proteinExistence type="predicted"/>
<accession>A0A7D9EGA7</accession>
<evidence type="ECO:0000313" key="2">
    <source>
        <dbReference type="Proteomes" id="UP001152795"/>
    </source>
</evidence>
<sequence length="100" mass="10824">MRYRDLSKSRFNMAARLGGRVALFISRNLTNNSAAGRRFMTNKTSGFSSKTTTVPFLFGATLGIGSVLGGLHIVKKFNVGNINSGVFTQSLHAAKKVNLE</sequence>
<gene>
    <name evidence="1" type="ORF">PACLA_8A014967</name>
</gene>
<dbReference type="AlphaFoldDB" id="A0A7D9EGA7"/>
<evidence type="ECO:0000313" key="1">
    <source>
        <dbReference type="EMBL" id="CAB4008486.1"/>
    </source>
</evidence>
<reference evidence="1" key="1">
    <citation type="submission" date="2020-04" db="EMBL/GenBank/DDBJ databases">
        <authorList>
            <person name="Alioto T."/>
            <person name="Alioto T."/>
            <person name="Gomez Garrido J."/>
        </authorList>
    </citation>
    <scope>NUCLEOTIDE SEQUENCE</scope>
    <source>
        <strain evidence="1">A484AB</strain>
    </source>
</reference>
<comment type="caution">
    <text evidence="1">The sequence shown here is derived from an EMBL/GenBank/DDBJ whole genome shotgun (WGS) entry which is preliminary data.</text>
</comment>
<keyword evidence="2" id="KW-1185">Reference proteome</keyword>
<dbReference type="Proteomes" id="UP001152795">
    <property type="component" value="Unassembled WGS sequence"/>
</dbReference>
<name>A0A7D9EGA7_PARCT</name>